<accession>A0AAV4V778</accession>
<dbReference type="InterPro" id="IPR049883">
    <property type="entry name" value="NOTCH1_EGF-like"/>
</dbReference>
<keyword evidence="8" id="KW-1133">Transmembrane helix</keyword>
<dbReference type="PROSITE" id="PS00010">
    <property type="entry name" value="ASX_HYDROXYL"/>
    <property type="match status" value="1"/>
</dbReference>
<feature type="repeat" description="LDL-receptor class B" evidence="15">
    <location>
        <begin position="795"/>
        <end position="838"/>
    </location>
</feature>
<feature type="disulfide bond" evidence="13">
    <location>
        <begin position="626"/>
        <end position="636"/>
    </location>
</feature>
<dbReference type="SMART" id="SM00135">
    <property type="entry name" value="LY"/>
    <property type="match status" value="8"/>
</dbReference>
<proteinExistence type="predicted"/>
<dbReference type="InterPro" id="IPR000742">
    <property type="entry name" value="EGF"/>
</dbReference>
<feature type="repeat" description="LDL-receptor class B" evidence="15">
    <location>
        <begin position="750"/>
        <end position="792"/>
    </location>
</feature>
<evidence type="ECO:0000313" key="18">
    <source>
        <dbReference type="Proteomes" id="UP001054945"/>
    </source>
</evidence>
<dbReference type="Pfam" id="PF00057">
    <property type="entry name" value="Ldl_recept_a"/>
    <property type="match status" value="2"/>
</dbReference>
<dbReference type="Gene3D" id="2.120.10.30">
    <property type="entry name" value="TolB, C-terminal domain"/>
    <property type="match status" value="4"/>
</dbReference>
<evidence type="ECO:0000256" key="11">
    <source>
        <dbReference type="ARBA" id="ARBA00023170"/>
    </source>
</evidence>
<evidence type="ECO:0000259" key="16">
    <source>
        <dbReference type="PROSITE" id="PS50026"/>
    </source>
</evidence>
<organism evidence="17 18">
    <name type="scientific">Caerostris extrusa</name>
    <name type="common">Bark spider</name>
    <name type="synonym">Caerostris bankana</name>
    <dbReference type="NCBI Taxonomy" id="172846"/>
    <lineage>
        <taxon>Eukaryota</taxon>
        <taxon>Metazoa</taxon>
        <taxon>Ecdysozoa</taxon>
        <taxon>Arthropoda</taxon>
        <taxon>Chelicerata</taxon>
        <taxon>Arachnida</taxon>
        <taxon>Araneae</taxon>
        <taxon>Araneomorphae</taxon>
        <taxon>Entelegynae</taxon>
        <taxon>Araneoidea</taxon>
        <taxon>Araneidae</taxon>
        <taxon>Caerostris</taxon>
    </lineage>
</organism>
<feature type="disulfide bond" evidence="14">
    <location>
        <begin position="401"/>
        <end position="416"/>
    </location>
</feature>
<feature type="domain" description="EGF-like" evidence="16">
    <location>
        <begin position="622"/>
        <end position="661"/>
    </location>
</feature>
<evidence type="ECO:0000256" key="9">
    <source>
        <dbReference type="ARBA" id="ARBA00023136"/>
    </source>
</evidence>
<feature type="disulfide bond" evidence="14">
    <location>
        <begin position="382"/>
        <end position="394"/>
    </location>
</feature>
<dbReference type="FunFam" id="4.10.400.10:FF:000011">
    <property type="entry name" value="Low-density lipoprotein receptor-related protein 1"/>
    <property type="match status" value="1"/>
</dbReference>
<dbReference type="Pfam" id="PF00058">
    <property type="entry name" value="Ldl_recept_b"/>
    <property type="match status" value="3"/>
</dbReference>
<keyword evidence="12" id="KW-0325">Glycoprotein</keyword>
<evidence type="ECO:0000256" key="3">
    <source>
        <dbReference type="ARBA" id="ARBA00022536"/>
    </source>
</evidence>
<name>A0AAV4V778_CAEEX</name>
<feature type="repeat" description="LDL-receptor class B" evidence="15">
    <location>
        <begin position="708"/>
        <end position="749"/>
    </location>
</feature>
<feature type="repeat" description="LDL-receptor class B" evidence="15">
    <location>
        <begin position="202"/>
        <end position="244"/>
    </location>
</feature>
<dbReference type="InterPro" id="IPR051221">
    <property type="entry name" value="LDLR-related"/>
</dbReference>
<evidence type="ECO:0000313" key="17">
    <source>
        <dbReference type="EMBL" id="GIY65583.1"/>
    </source>
</evidence>
<protein>
    <submittedName>
        <fullName evidence="17">Low-density lipoprotein receptor-related protein 2</fullName>
    </submittedName>
</protein>
<dbReference type="InterPro" id="IPR000152">
    <property type="entry name" value="EGF-type_Asp/Asn_hydroxyl_site"/>
</dbReference>
<evidence type="ECO:0000256" key="15">
    <source>
        <dbReference type="PROSITE-ProRule" id="PRU00461"/>
    </source>
</evidence>
<dbReference type="InterPro" id="IPR011042">
    <property type="entry name" value="6-blade_b-propeller_TolB-like"/>
</dbReference>
<keyword evidence="10 13" id="KW-1015">Disulfide bond</keyword>
<keyword evidence="18" id="KW-1185">Reference proteome</keyword>
<dbReference type="AlphaFoldDB" id="A0AAV4V778"/>
<keyword evidence="6" id="KW-0732">Signal</keyword>
<dbReference type="Gene3D" id="4.10.400.10">
    <property type="entry name" value="Low-density Lipoprotein Receptor"/>
    <property type="match status" value="2"/>
</dbReference>
<dbReference type="GO" id="GO:0005886">
    <property type="term" value="C:plasma membrane"/>
    <property type="evidence" value="ECO:0007669"/>
    <property type="project" value="TreeGrafter"/>
</dbReference>
<dbReference type="PANTHER" id="PTHR22722">
    <property type="entry name" value="LOW-DENSITY LIPOPROTEIN RECEPTOR-RELATED PROTEIN 2-RELATED"/>
    <property type="match status" value="1"/>
</dbReference>
<dbReference type="PANTHER" id="PTHR22722:SF14">
    <property type="entry name" value="MEGALIN, ISOFORM A"/>
    <property type="match status" value="1"/>
</dbReference>
<comment type="subcellular location">
    <subcellularLocation>
        <location evidence="1">Endomembrane system</location>
    </subcellularLocation>
    <subcellularLocation>
        <location evidence="2">Membrane</location>
        <topology evidence="2">Single-pass type I membrane protein</topology>
    </subcellularLocation>
</comment>
<dbReference type="Proteomes" id="UP001054945">
    <property type="component" value="Unassembled WGS sequence"/>
</dbReference>
<dbReference type="CDD" id="cd19941">
    <property type="entry name" value="TIL"/>
    <property type="match status" value="1"/>
</dbReference>
<evidence type="ECO:0000256" key="13">
    <source>
        <dbReference type="PROSITE-ProRule" id="PRU00076"/>
    </source>
</evidence>
<feature type="repeat" description="LDL-receptor class B" evidence="15">
    <location>
        <begin position="839"/>
        <end position="883"/>
    </location>
</feature>
<dbReference type="PROSITE" id="PS50068">
    <property type="entry name" value="LDLRA_2"/>
    <property type="match status" value="3"/>
</dbReference>
<keyword evidence="5" id="KW-0812">Transmembrane</keyword>
<comment type="caution">
    <text evidence="17">The sequence shown here is derived from an EMBL/GenBank/DDBJ whole genome shotgun (WGS) entry which is preliminary data.</text>
</comment>
<evidence type="ECO:0000256" key="4">
    <source>
        <dbReference type="ARBA" id="ARBA00022583"/>
    </source>
</evidence>
<reference evidence="17 18" key="1">
    <citation type="submission" date="2021-06" db="EMBL/GenBank/DDBJ databases">
        <title>Caerostris extrusa draft genome.</title>
        <authorList>
            <person name="Kono N."/>
            <person name="Arakawa K."/>
        </authorList>
    </citation>
    <scope>NUCLEOTIDE SEQUENCE [LARGE SCALE GENOMIC DNA]</scope>
</reference>
<evidence type="ECO:0000256" key="12">
    <source>
        <dbReference type="ARBA" id="ARBA00023180"/>
    </source>
</evidence>
<keyword evidence="11 17" id="KW-0675">Receptor</keyword>
<evidence type="ECO:0000256" key="10">
    <source>
        <dbReference type="ARBA" id="ARBA00023157"/>
    </source>
</evidence>
<keyword evidence="7" id="KW-0677">Repeat</keyword>
<dbReference type="InterPro" id="IPR023415">
    <property type="entry name" value="LDLR_class-A_CS"/>
</dbReference>
<feature type="disulfide bond" evidence="14">
    <location>
        <begin position="440"/>
        <end position="455"/>
    </location>
</feature>
<dbReference type="CDD" id="cd00112">
    <property type="entry name" value="LDLa"/>
    <property type="match status" value="2"/>
</dbReference>
<dbReference type="PROSITE" id="PS51120">
    <property type="entry name" value="LDLRB"/>
    <property type="match status" value="5"/>
</dbReference>
<dbReference type="SMART" id="SM00192">
    <property type="entry name" value="LDLa"/>
    <property type="match status" value="4"/>
</dbReference>
<evidence type="ECO:0000256" key="2">
    <source>
        <dbReference type="ARBA" id="ARBA00004479"/>
    </source>
</evidence>
<dbReference type="InterPro" id="IPR001881">
    <property type="entry name" value="EGF-like_Ca-bd_dom"/>
</dbReference>
<dbReference type="CDD" id="cd00054">
    <property type="entry name" value="EGF_CA"/>
    <property type="match status" value="1"/>
</dbReference>
<dbReference type="SUPFAM" id="SSF57184">
    <property type="entry name" value="Growth factor receptor domain"/>
    <property type="match status" value="1"/>
</dbReference>
<dbReference type="InterPro" id="IPR009030">
    <property type="entry name" value="Growth_fac_rcpt_cys_sf"/>
</dbReference>
<dbReference type="SUPFAM" id="SSF57424">
    <property type="entry name" value="LDL receptor-like module"/>
    <property type="match status" value="2"/>
</dbReference>
<dbReference type="FunFam" id="4.10.400.10:FF:000045">
    <property type="entry name" value="Low-density lipoprotein receptor-related protein 2"/>
    <property type="match status" value="1"/>
</dbReference>
<dbReference type="Gene3D" id="2.10.25.10">
    <property type="entry name" value="Laminin"/>
    <property type="match status" value="3"/>
</dbReference>
<dbReference type="PRINTS" id="PR00261">
    <property type="entry name" value="LDLRECEPTOR"/>
</dbReference>
<dbReference type="PROSITE" id="PS50026">
    <property type="entry name" value="EGF_3"/>
    <property type="match status" value="1"/>
</dbReference>
<dbReference type="Gene3D" id="4.10.1220.10">
    <property type="entry name" value="EGF-type module"/>
    <property type="match status" value="1"/>
</dbReference>
<dbReference type="PROSITE" id="PS01209">
    <property type="entry name" value="LDLRA_1"/>
    <property type="match status" value="2"/>
</dbReference>
<keyword evidence="3 13" id="KW-0245">EGF-like domain</keyword>
<gene>
    <name evidence="17" type="primary">Lrp2</name>
    <name evidence="17" type="ORF">CEXT_379741</name>
</gene>
<keyword evidence="9" id="KW-0472">Membrane</keyword>
<dbReference type="Pfam" id="PF07645">
    <property type="entry name" value="EGF_CA"/>
    <property type="match status" value="1"/>
</dbReference>
<evidence type="ECO:0000256" key="6">
    <source>
        <dbReference type="ARBA" id="ARBA00022729"/>
    </source>
</evidence>
<dbReference type="SMART" id="SM00179">
    <property type="entry name" value="EGF_CA"/>
    <property type="match status" value="1"/>
</dbReference>
<evidence type="ECO:0000256" key="5">
    <source>
        <dbReference type="ARBA" id="ARBA00022692"/>
    </source>
</evidence>
<dbReference type="InterPro" id="IPR002172">
    <property type="entry name" value="LDrepeatLR_classA_rpt"/>
</dbReference>
<keyword evidence="17" id="KW-0449">Lipoprotein</keyword>
<dbReference type="InterPro" id="IPR000033">
    <property type="entry name" value="LDLR_classB_rpt"/>
</dbReference>
<dbReference type="PROSITE" id="PS01187">
    <property type="entry name" value="EGF_CA"/>
    <property type="match status" value="1"/>
</dbReference>
<dbReference type="SMART" id="SM00181">
    <property type="entry name" value="EGF"/>
    <property type="match status" value="4"/>
</dbReference>
<keyword evidence="4" id="KW-0254">Endocytosis</keyword>
<dbReference type="EMBL" id="BPLR01014008">
    <property type="protein sequence ID" value="GIY65583.1"/>
    <property type="molecule type" value="Genomic_DNA"/>
</dbReference>
<sequence length="1020" mass="114855">MAPFEVTIVNTFIYKASGLTLDYVAKRLFWCDSQLDQIVACNYDGSGSNGGCQHMCLLTRSADSFSLGYRCVCNIGYEIAENEKTCKRLKNFFCMLNKKFVRGVVLNPVASGFSDAIIPIVSKSARFVGLDFDAQQGYIYYSDVILDVIYRDQSRWNCTINFQYRRTLLRNLKETSSYRCASQQRRCLLGWPNGLAIDYQKDRLYWCDALLDHIQHADLDGNDVQTITSPRIKHPFSLVIHHNYLYVTDWRLDAILRMDKESGAGEEIVASVEEGSRLYGIKVFSRENQGIDNRHPCWNNNGNCQKFCFPIPTNNSNGPGLKATCGCPYGERLATDNKSCQPDPDAEPPVQACPNSWDFTCDNQRCIPKRHGFVMEMMISTCGPREFACNSGRCIPQSFRCDSDNDCGDYSDEMGCAENMCILSIYMSWIRPLYSQSWVCDGDNDCFDQADEQSCPPISCTTSQFQCANQKQCIHESYHCDGVSDCQDASDELNCPSRAPNQCDSDKTFQCRTSRICIPKSWVKLNALQITSGPAEEGCPSGEWACSDVTGRCISLTKVCDENQIALEVLMRDLDVYFFTHSVETCSTKNMGCTHNCSETPSGPICICPHGKVLNDTKTCIDFDECAVPGACSQQCINTKGSFKCQCQEGYTLTADRHMCKALNWTNAYLVISNRRSILVANLNTTTLERVPVRVENVVATASEMSTGTIYWSDMVLKKIFRLTKGGEPEVIVGSGLDLVEGLAVDWVGKNLYWVDSRLKTVDVSTLNGEHHMVLLNENISQPRGLSIDPSEGARIMFWTDWGENPRIESCGMDGTLRRVIVQTKIFWPNGLTIDIPNKRVYFADSKLDYIDFCNYDGSGRHQVLAKNHYLLHPHSLTIFEDTLYWTDRQLNRVLSCHKFKGTNQSVVSHLVSQPLGIHVSHPLLQPLLILVKILPVVIYAYYHHLIQLDIPANVHLAMQEIQKTAEGNCIPVDNPYLMVMRSSQLIAMGLNPNEKTSGYFTPVIGIENGYDFDYDKKKE</sequence>
<dbReference type="FunFam" id="2.10.25.10:FF:000009">
    <property type="entry name" value="Low-density lipoprotein receptor isoform 1"/>
    <property type="match status" value="1"/>
</dbReference>
<evidence type="ECO:0000256" key="8">
    <source>
        <dbReference type="ARBA" id="ARBA00022989"/>
    </source>
</evidence>
<dbReference type="SUPFAM" id="SSF63825">
    <property type="entry name" value="YWTD domain"/>
    <property type="match status" value="2"/>
</dbReference>
<dbReference type="InterPro" id="IPR036055">
    <property type="entry name" value="LDL_receptor-like_sf"/>
</dbReference>
<evidence type="ECO:0000256" key="1">
    <source>
        <dbReference type="ARBA" id="ARBA00004308"/>
    </source>
</evidence>
<evidence type="ECO:0000256" key="14">
    <source>
        <dbReference type="PROSITE-ProRule" id="PRU00124"/>
    </source>
</evidence>
<comment type="caution">
    <text evidence="13">Lacks conserved residue(s) required for the propagation of feature annotation.</text>
</comment>
<dbReference type="PROSITE" id="PS01186">
    <property type="entry name" value="EGF_2"/>
    <property type="match status" value="1"/>
</dbReference>
<dbReference type="FunFam" id="2.120.10.30:FF:000241">
    <property type="entry name" value="Low-density lipoprotein receptor-related protein 6"/>
    <property type="match status" value="1"/>
</dbReference>
<dbReference type="GO" id="GO:0006897">
    <property type="term" value="P:endocytosis"/>
    <property type="evidence" value="ECO:0007669"/>
    <property type="project" value="UniProtKB-KW"/>
</dbReference>
<dbReference type="GO" id="GO:0012505">
    <property type="term" value="C:endomembrane system"/>
    <property type="evidence" value="ECO:0007669"/>
    <property type="project" value="UniProtKB-SubCell"/>
</dbReference>
<dbReference type="GO" id="GO:0043235">
    <property type="term" value="C:receptor complex"/>
    <property type="evidence" value="ECO:0007669"/>
    <property type="project" value="TreeGrafter"/>
</dbReference>
<feature type="disulfide bond" evidence="14">
    <location>
        <begin position="480"/>
        <end position="495"/>
    </location>
</feature>
<dbReference type="InterPro" id="IPR018097">
    <property type="entry name" value="EGF_Ca-bd_CS"/>
</dbReference>
<dbReference type="GO" id="GO:0005509">
    <property type="term" value="F:calcium ion binding"/>
    <property type="evidence" value="ECO:0007669"/>
    <property type="project" value="InterPro"/>
</dbReference>
<evidence type="ECO:0000256" key="7">
    <source>
        <dbReference type="ARBA" id="ARBA00022737"/>
    </source>
</evidence>
<feature type="disulfide bond" evidence="14">
    <location>
        <begin position="389"/>
        <end position="407"/>
    </location>
</feature>